<dbReference type="Proteomes" id="UP000406735">
    <property type="component" value="Unassembled WGS sequence"/>
</dbReference>
<dbReference type="InterPro" id="IPR011004">
    <property type="entry name" value="Trimer_LpxA-like_sf"/>
</dbReference>
<dbReference type="SUPFAM" id="SSF51161">
    <property type="entry name" value="Trimeric LpxA-like enzymes"/>
    <property type="match status" value="1"/>
</dbReference>
<evidence type="ECO:0000313" key="9">
    <source>
        <dbReference type="Proteomes" id="UP000406735"/>
    </source>
</evidence>
<protein>
    <submittedName>
        <fullName evidence="8">Serine acetyltransferase</fullName>
    </submittedName>
</protein>
<name>A0A6A7VUE9_9BACT</name>
<keyword evidence="5" id="KW-0220">Diaminopimelate biosynthesis</keyword>
<dbReference type="PANTHER" id="PTHR43300:SF10">
    <property type="entry name" value="2,3,4,5-TETRAHYDROPYRIDINE-2,6-DICARBOXYLATE N-ACETYLTRANSFERASE"/>
    <property type="match status" value="1"/>
</dbReference>
<dbReference type="AlphaFoldDB" id="A0A6A7VUE9"/>
<organism evidence="8 9">
    <name type="scientific">Segatella copri</name>
    <dbReference type="NCBI Taxonomy" id="165179"/>
    <lineage>
        <taxon>Bacteria</taxon>
        <taxon>Pseudomonadati</taxon>
        <taxon>Bacteroidota</taxon>
        <taxon>Bacteroidia</taxon>
        <taxon>Bacteroidales</taxon>
        <taxon>Prevotellaceae</taxon>
        <taxon>Segatella</taxon>
    </lineage>
</organism>
<dbReference type="InterPro" id="IPR001451">
    <property type="entry name" value="Hexapep"/>
</dbReference>
<dbReference type="Gene3D" id="2.160.10.10">
    <property type="entry name" value="Hexapeptide repeat proteins"/>
    <property type="match status" value="1"/>
</dbReference>
<keyword evidence="2" id="KW-0028">Amino-acid biosynthesis</keyword>
<evidence type="ECO:0000256" key="6">
    <source>
        <dbReference type="ARBA" id="ARBA00023154"/>
    </source>
</evidence>
<comment type="caution">
    <text evidence="8">The sequence shown here is derived from an EMBL/GenBank/DDBJ whole genome shotgun (WGS) entry which is preliminary data.</text>
</comment>
<evidence type="ECO:0000256" key="5">
    <source>
        <dbReference type="ARBA" id="ARBA00022915"/>
    </source>
</evidence>
<evidence type="ECO:0000256" key="2">
    <source>
        <dbReference type="ARBA" id="ARBA00022605"/>
    </source>
</evidence>
<dbReference type="GO" id="GO:0016746">
    <property type="term" value="F:acyltransferase activity"/>
    <property type="evidence" value="ECO:0007669"/>
    <property type="project" value="UniProtKB-KW"/>
</dbReference>
<evidence type="ECO:0000256" key="1">
    <source>
        <dbReference type="ARBA" id="ARBA00007274"/>
    </source>
</evidence>
<dbReference type="InterPro" id="IPR050179">
    <property type="entry name" value="Trans_hexapeptide_repeat"/>
</dbReference>
<evidence type="ECO:0000313" key="8">
    <source>
        <dbReference type="EMBL" id="MQN08607.1"/>
    </source>
</evidence>
<keyword evidence="3 8" id="KW-0808">Transferase</keyword>
<evidence type="ECO:0000256" key="4">
    <source>
        <dbReference type="ARBA" id="ARBA00022737"/>
    </source>
</evidence>
<dbReference type="GO" id="GO:0019877">
    <property type="term" value="P:diaminopimelate biosynthetic process"/>
    <property type="evidence" value="ECO:0007669"/>
    <property type="project" value="UniProtKB-KW"/>
</dbReference>
<keyword evidence="4" id="KW-0677">Repeat</keyword>
<dbReference type="InterPro" id="IPR018357">
    <property type="entry name" value="Hexapep_transf_CS"/>
</dbReference>
<proteinExistence type="inferred from homology"/>
<dbReference type="PROSITE" id="PS00101">
    <property type="entry name" value="HEXAPEP_TRANSFERASES"/>
    <property type="match status" value="1"/>
</dbReference>
<evidence type="ECO:0000256" key="7">
    <source>
        <dbReference type="ARBA" id="ARBA00023315"/>
    </source>
</evidence>
<accession>A0A6A7VUE9</accession>
<reference evidence="8 9" key="1">
    <citation type="submission" date="2019-09" db="EMBL/GenBank/DDBJ databases">
        <title>Distinct polysaccharide growth profiles of human intestinal Prevotella copri isolates.</title>
        <authorList>
            <person name="Fehlner-Peach H."/>
            <person name="Magnabosco C."/>
            <person name="Raghavan V."/>
            <person name="Scher J.U."/>
            <person name="Tett A."/>
            <person name="Cox L.M."/>
            <person name="Gottsegen C."/>
            <person name="Watters A."/>
            <person name="Wiltshire- Gordon J.D."/>
            <person name="Segata N."/>
            <person name="Bonneau R."/>
            <person name="Littman D.R."/>
        </authorList>
    </citation>
    <scope>NUCLEOTIDE SEQUENCE [LARGE SCALE GENOMIC DNA]</scope>
    <source>
        <strain evidence="9">iK21513</strain>
    </source>
</reference>
<dbReference type="InterPro" id="IPR045304">
    <property type="entry name" value="LbH_SAT"/>
</dbReference>
<dbReference type="PANTHER" id="PTHR43300">
    <property type="entry name" value="ACETYLTRANSFERASE"/>
    <property type="match status" value="1"/>
</dbReference>
<dbReference type="GO" id="GO:0009085">
    <property type="term" value="P:lysine biosynthetic process"/>
    <property type="evidence" value="ECO:0007669"/>
    <property type="project" value="UniProtKB-KW"/>
</dbReference>
<keyword evidence="7" id="KW-0012">Acyltransferase</keyword>
<evidence type="ECO:0000256" key="3">
    <source>
        <dbReference type="ARBA" id="ARBA00022679"/>
    </source>
</evidence>
<dbReference type="EMBL" id="VZCY01000011">
    <property type="protein sequence ID" value="MQN08607.1"/>
    <property type="molecule type" value="Genomic_DNA"/>
</dbReference>
<dbReference type="Pfam" id="PF00132">
    <property type="entry name" value="Hexapep"/>
    <property type="match status" value="1"/>
</dbReference>
<dbReference type="CDD" id="cd03354">
    <property type="entry name" value="LbH_SAT"/>
    <property type="match status" value="1"/>
</dbReference>
<keyword evidence="6" id="KW-0457">Lysine biosynthesis</keyword>
<comment type="similarity">
    <text evidence="1">Belongs to the transferase hexapeptide repeat family.</text>
</comment>
<gene>
    <name evidence="8" type="ORF">F7D97_01380</name>
</gene>
<sequence>MVHPFAARFTYGENWELFSYMRNLRYLEYYTNKSANMWNRCLKAYYWLRHRKNCKKLNILIPQNSVGPGFHIQHRGFRHILPGTKIGKNCEILPNVLMGKKNPHLVDYHIEIGDNCYIATGVTILAPITIGNNVTIAAGAVVTKDVPDNCIVGGIPARILKIK</sequence>